<evidence type="ECO:0000313" key="3">
    <source>
        <dbReference type="Proteomes" id="UP000032180"/>
    </source>
</evidence>
<accession>A0A0D9WL89</accession>
<dbReference type="HOGENOM" id="CLU_095862_0_0_1"/>
<dbReference type="PANTHER" id="PTHR34190:SF9">
    <property type="entry name" value="BZIP DOMAIN-CONTAINING PROTEIN"/>
    <property type="match status" value="1"/>
</dbReference>
<protein>
    <submittedName>
        <fullName evidence="2">Uncharacterized protein</fullName>
    </submittedName>
</protein>
<dbReference type="PANTHER" id="PTHR34190">
    <property type="entry name" value="EXPRESSED PROTEIN"/>
    <property type="match status" value="1"/>
</dbReference>
<reference evidence="3" key="2">
    <citation type="submission" date="2013-12" db="EMBL/GenBank/DDBJ databases">
        <authorList>
            <person name="Yu Y."/>
            <person name="Lee S."/>
            <person name="de Baynast K."/>
            <person name="Wissotski M."/>
            <person name="Liu L."/>
            <person name="Talag J."/>
            <person name="Goicoechea J."/>
            <person name="Angelova A."/>
            <person name="Jetty R."/>
            <person name="Kudrna D."/>
            <person name="Golser W."/>
            <person name="Rivera L."/>
            <person name="Zhang J."/>
            <person name="Wing R."/>
        </authorList>
    </citation>
    <scope>NUCLEOTIDE SEQUENCE</scope>
</reference>
<reference evidence="2 3" key="1">
    <citation type="submission" date="2012-08" db="EMBL/GenBank/DDBJ databases">
        <title>Oryza genome evolution.</title>
        <authorList>
            <person name="Wing R.A."/>
        </authorList>
    </citation>
    <scope>NUCLEOTIDE SEQUENCE</scope>
</reference>
<dbReference type="AlphaFoldDB" id="A0A0D9WL89"/>
<dbReference type="eggNOG" id="ENOG502R5XJ">
    <property type="taxonomic scope" value="Eukaryota"/>
</dbReference>
<name>A0A0D9WL89_9ORYZ</name>
<dbReference type="Gramene" id="LPERR06G01330.1">
    <property type="protein sequence ID" value="LPERR06G01330.1"/>
    <property type="gene ID" value="LPERR06G01330"/>
</dbReference>
<sequence>MADVLLGSDRRLLIAGYGLPPPPAESLLGRLDQIDLRLRQLEEQRQGTAKGGAGDESSPAAAGKHKHTKSLPTALQNGVQVKGDLMERLNLLESRIRQLSCAPAEDRAWSEPPPLPEPCKEAPPPVCAAAGRWSAVQFLQTASKPNPTKKQNLKEAKCACEKEKRKAERRKAGRRWFTVIGC</sequence>
<evidence type="ECO:0000256" key="1">
    <source>
        <dbReference type="SAM" id="MobiDB-lite"/>
    </source>
</evidence>
<feature type="region of interest" description="Disordered" evidence="1">
    <location>
        <begin position="43"/>
        <end position="70"/>
    </location>
</feature>
<dbReference type="Proteomes" id="UP000032180">
    <property type="component" value="Chromosome 6"/>
</dbReference>
<reference evidence="2" key="3">
    <citation type="submission" date="2015-04" db="UniProtKB">
        <authorList>
            <consortium name="EnsemblPlants"/>
        </authorList>
    </citation>
    <scope>IDENTIFICATION</scope>
</reference>
<dbReference type="EnsemblPlants" id="LPERR06G01330.1">
    <property type="protein sequence ID" value="LPERR06G01330.1"/>
    <property type="gene ID" value="LPERR06G01330"/>
</dbReference>
<evidence type="ECO:0000313" key="2">
    <source>
        <dbReference type="EnsemblPlants" id="LPERR06G01330.1"/>
    </source>
</evidence>
<proteinExistence type="predicted"/>
<organism evidence="2 3">
    <name type="scientific">Leersia perrieri</name>
    <dbReference type="NCBI Taxonomy" id="77586"/>
    <lineage>
        <taxon>Eukaryota</taxon>
        <taxon>Viridiplantae</taxon>
        <taxon>Streptophyta</taxon>
        <taxon>Embryophyta</taxon>
        <taxon>Tracheophyta</taxon>
        <taxon>Spermatophyta</taxon>
        <taxon>Magnoliopsida</taxon>
        <taxon>Liliopsida</taxon>
        <taxon>Poales</taxon>
        <taxon>Poaceae</taxon>
        <taxon>BOP clade</taxon>
        <taxon>Oryzoideae</taxon>
        <taxon>Oryzeae</taxon>
        <taxon>Oryzinae</taxon>
        <taxon>Leersia</taxon>
    </lineage>
</organism>
<keyword evidence="3" id="KW-1185">Reference proteome</keyword>